<dbReference type="Gene3D" id="3.50.50.60">
    <property type="entry name" value="FAD/NAD(P)-binding domain"/>
    <property type="match status" value="1"/>
</dbReference>
<dbReference type="InterPro" id="IPR012999">
    <property type="entry name" value="Pyr_OxRdtase_I_AS"/>
</dbReference>
<evidence type="ECO:0000256" key="2">
    <source>
        <dbReference type="ARBA" id="ARBA00007532"/>
    </source>
</evidence>
<keyword evidence="4" id="KW-0274">FAD</keyword>
<dbReference type="PROSITE" id="PS00076">
    <property type="entry name" value="PYRIDINE_REDOX_1"/>
    <property type="match status" value="1"/>
</dbReference>
<dbReference type="PANTHER" id="PTHR43014">
    <property type="entry name" value="MERCURIC REDUCTASE"/>
    <property type="match status" value="1"/>
</dbReference>
<dbReference type="InterPro" id="IPR036188">
    <property type="entry name" value="FAD/NAD-bd_sf"/>
</dbReference>
<dbReference type="Pfam" id="PF07992">
    <property type="entry name" value="Pyr_redox_2"/>
    <property type="match status" value="1"/>
</dbReference>
<dbReference type="InterPro" id="IPR023753">
    <property type="entry name" value="FAD/NAD-binding_dom"/>
</dbReference>
<organism evidence="10 11">
    <name type="scientific">Halobacillus trueperi</name>
    <dbReference type="NCBI Taxonomy" id="156205"/>
    <lineage>
        <taxon>Bacteria</taxon>
        <taxon>Bacillati</taxon>
        <taxon>Bacillota</taxon>
        <taxon>Bacilli</taxon>
        <taxon>Bacillales</taxon>
        <taxon>Bacillaceae</taxon>
        <taxon>Halobacillus</taxon>
    </lineage>
</organism>
<keyword evidence="8" id="KW-0676">Redox-active center</keyword>
<dbReference type="EMBL" id="QTLC01000056">
    <property type="protein sequence ID" value="RDY69913.1"/>
    <property type="molecule type" value="Genomic_DNA"/>
</dbReference>
<dbReference type="SUPFAM" id="SSF51905">
    <property type="entry name" value="FAD/NAD(P)-binding domain"/>
    <property type="match status" value="1"/>
</dbReference>
<dbReference type="AlphaFoldDB" id="A0A3D8VKV0"/>
<sequence>DEAYDFDFLIIGSGGAAFSAAIQASENGLRVAMVEKGKIGGTCVNIGCVPSKT</sequence>
<evidence type="ECO:0000256" key="8">
    <source>
        <dbReference type="ARBA" id="ARBA00023284"/>
    </source>
</evidence>
<reference evidence="10 11" key="1">
    <citation type="submission" date="2018-08" db="EMBL/GenBank/DDBJ databases">
        <title>Genome sequence of strict halophilic Halobacillus trueperi SS1 isolated from Lunsu, a salty water body of North West Himalayas.</title>
        <authorList>
            <person name="Gupta S."/>
            <person name="Sharma P."/>
            <person name="Dev K."/>
            <person name="Baumler D."/>
            <person name="Sourirajan A."/>
        </authorList>
    </citation>
    <scope>NUCLEOTIDE SEQUENCE [LARGE SCALE GENOMIC DNA]</scope>
    <source>
        <strain evidence="10 11">SS1</strain>
    </source>
</reference>
<dbReference type="Proteomes" id="UP000257032">
    <property type="component" value="Unassembled WGS sequence"/>
</dbReference>
<keyword evidence="3" id="KW-0285">Flavoprotein</keyword>
<protein>
    <submittedName>
        <fullName evidence="10">FAD-binding protein</fullName>
    </submittedName>
</protein>
<keyword evidence="6" id="KW-0560">Oxidoreductase</keyword>
<evidence type="ECO:0000256" key="7">
    <source>
        <dbReference type="ARBA" id="ARBA00023157"/>
    </source>
</evidence>
<accession>A0A3D8VKV0</accession>
<comment type="caution">
    <text evidence="10">The sequence shown here is derived from an EMBL/GenBank/DDBJ whole genome shotgun (WGS) entry which is preliminary data.</text>
</comment>
<evidence type="ECO:0000313" key="10">
    <source>
        <dbReference type="EMBL" id="RDY69913.1"/>
    </source>
</evidence>
<evidence type="ECO:0000256" key="4">
    <source>
        <dbReference type="ARBA" id="ARBA00022827"/>
    </source>
</evidence>
<dbReference type="GO" id="GO:0016668">
    <property type="term" value="F:oxidoreductase activity, acting on a sulfur group of donors, NAD(P) as acceptor"/>
    <property type="evidence" value="ECO:0007669"/>
    <property type="project" value="InterPro"/>
</dbReference>
<gene>
    <name evidence="10" type="ORF">DXT76_15950</name>
</gene>
<feature type="non-terminal residue" evidence="10">
    <location>
        <position position="1"/>
    </location>
</feature>
<proteinExistence type="inferred from homology"/>
<dbReference type="PANTHER" id="PTHR43014:SF2">
    <property type="entry name" value="MERCURIC REDUCTASE"/>
    <property type="match status" value="1"/>
</dbReference>
<name>A0A3D8VKV0_9BACI</name>
<feature type="domain" description="FAD/NAD(P)-binding" evidence="9">
    <location>
        <begin position="7"/>
        <end position="53"/>
    </location>
</feature>
<dbReference type="GO" id="GO:0050660">
    <property type="term" value="F:flavin adenine dinucleotide binding"/>
    <property type="evidence" value="ECO:0007669"/>
    <property type="project" value="TreeGrafter"/>
</dbReference>
<evidence type="ECO:0000256" key="6">
    <source>
        <dbReference type="ARBA" id="ARBA00023002"/>
    </source>
</evidence>
<evidence type="ECO:0000259" key="9">
    <source>
        <dbReference type="Pfam" id="PF07992"/>
    </source>
</evidence>
<feature type="non-terminal residue" evidence="10">
    <location>
        <position position="53"/>
    </location>
</feature>
<comment type="cofactor">
    <cofactor evidence="1">
        <name>FAD</name>
        <dbReference type="ChEBI" id="CHEBI:57692"/>
    </cofactor>
</comment>
<keyword evidence="7" id="KW-1015">Disulfide bond</keyword>
<evidence type="ECO:0000256" key="1">
    <source>
        <dbReference type="ARBA" id="ARBA00001974"/>
    </source>
</evidence>
<comment type="similarity">
    <text evidence="2">Belongs to the class-I pyridine nucleotide-disulfide oxidoreductase family.</text>
</comment>
<evidence type="ECO:0000256" key="5">
    <source>
        <dbReference type="ARBA" id="ARBA00022857"/>
    </source>
</evidence>
<evidence type="ECO:0000313" key="11">
    <source>
        <dbReference type="Proteomes" id="UP000257032"/>
    </source>
</evidence>
<dbReference type="GO" id="GO:0003955">
    <property type="term" value="F:NAD(P)H dehydrogenase (quinone) activity"/>
    <property type="evidence" value="ECO:0007669"/>
    <property type="project" value="TreeGrafter"/>
</dbReference>
<evidence type="ECO:0000256" key="3">
    <source>
        <dbReference type="ARBA" id="ARBA00022630"/>
    </source>
</evidence>
<dbReference type="PRINTS" id="PR00411">
    <property type="entry name" value="PNDRDTASEI"/>
</dbReference>
<keyword evidence="5" id="KW-0521">NADP</keyword>